<dbReference type="Pfam" id="PF14501">
    <property type="entry name" value="HATPase_c_5"/>
    <property type="match status" value="1"/>
</dbReference>
<dbReference type="AlphaFoldDB" id="A0A100YW80"/>
<dbReference type="OrthoDB" id="3229604at2"/>
<dbReference type="Proteomes" id="UP000054078">
    <property type="component" value="Unassembled WGS sequence"/>
</dbReference>
<evidence type="ECO:0000313" key="3">
    <source>
        <dbReference type="EMBL" id="KUH58834.1"/>
    </source>
</evidence>
<dbReference type="InterPro" id="IPR032834">
    <property type="entry name" value="NatK-like_C"/>
</dbReference>
<gene>
    <name evidence="3" type="ORF">AUL39_00305</name>
</gene>
<keyword evidence="1" id="KW-0812">Transmembrane</keyword>
<protein>
    <recommendedName>
        <fullName evidence="2">Sensor histidine kinase NatK-like C-terminal domain-containing protein</fullName>
    </recommendedName>
</protein>
<keyword evidence="1" id="KW-1133">Transmembrane helix</keyword>
<feature type="transmembrane region" description="Helical" evidence="1">
    <location>
        <begin position="79"/>
        <end position="99"/>
    </location>
</feature>
<dbReference type="Gene3D" id="3.30.565.10">
    <property type="entry name" value="Histidine kinase-like ATPase, C-terminal domain"/>
    <property type="match status" value="1"/>
</dbReference>
<feature type="transmembrane region" description="Helical" evidence="1">
    <location>
        <begin position="12"/>
        <end position="34"/>
    </location>
</feature>
<feature type="transmembrane region" description="Helical" evidence="1">
    <location>
        <begin position="46"/>
        <end position="67"/>
    </location>
</feature>
<feature type="transmembrane region" description="Helical" evidence="1">
    <location>
        <begin position="194"/>
        <end position="212"/>
    </location>
</feature>
<dbReference type="SUPFAM" id="SSF55874">
    <property type="entry name" value="ATPase domain of HSP90 chaperone/DNA topoisomerase II/histidine kinase"/>
    <property type="match status" value="1"/>
</dbReference>
<keyword evidence="4" id="KW-1185">Reference proteome</keyword>
<evidence type="ECO:0000259" key="2">
    <source>
        <dbReference type="Pfam" id="PF14501"/>
    </source>
</evidence>
<dbReference type="STRING" id="1299998.AUL39_00305"/>
<organism evidence="3 4">
    <name type="scientific">Tractidigestivibacter scatoligenes</name>
    <name type="common">Olsenella scatoligenes</name>
    <dbReference type="NCBI Taxonomy" id="1299998"/>
    <lineage>
        <taxon>Bacteria</taxon>
        <taxon>Bacillati</taxon>
        <taxon>Actinomycetota</taxon>
        <taxon>Coriobacteriia</taxon>
        <taxon>Coriobacteriales</taxon>
        <taxon>Atopobiaceae</taxon>
        <taxon>Tractidigestivibacter</taxon>
    </lineage>
</organism>
<keyword evidence="1" id="KW-0472">Membrane</keyword>
<reference evidence="3 4" key="1">
    <citation type="submission" date="2015-12" db="EMBL/GenBank/DDBJ databases">
        <title>Draft Genome Sequence of Olsenella scatoligenes SK9K4T; a Producer of 3-Methylindole- (skatole) and 4-Methylphenol- (p-cresol) Isolated from Pig Feces.</title>
        <authorList>
            <person name="Li X."/>
            <person name="Borg B."/>
            <person name="Canibe N."/>
        </authorList>
    </citation>
    <scope>NUCLEOTIDE SEQUENCE [LARGE SCALE GENOMIC DNA]</scope>
    <source>
        <strain evidence="3 4">SK9K4</strain>
    </source>
</reference>
<feature type="transmembrane region" description="Helical" evidence="1">
    <location>
        <begin position="218"/>
        <end position="238"/>
    </location>
</feature>
<evidence type="ECO:0000256" key="1">
    <source>
        <dbReference type="SAM" id="Phobius"/>
    </source>
</evidence>
<feature type="domain" description="Sensor histidine kinase NatK-like C-terminal" evidence="2">
    <location>
        <begin position="356"/>
        <end position="458"/>
    </location>
</feature>
<name>A0A100YW80_TRASO</name>
<dbReference type="InterPro" id="IPR036890">
    <property type="entry name" value="HATPase_C_sf"/>
</dbReference>
<accession>A0A100YW80</accession>
<dbReference type="CDD" id="cd16935">
    <property type="entry name" value="HATPase_AgrC-ComD-like"/>
    <property type="match status" value="1"/>
</dbReference>
<dbReference type="EMBL" id="LOJF01000001">
    <property type="protein sequence ID" value="KUH58834.1"/>
    <property type="molecule type" value="Genomic_DNA"/>
</dbReference>
<proteinExistence type="predicted"/>
<evidence type="ECO:0000313" key="4">
    <source>
        <dbReference type="Proteomes" id="UP000054078"/>
    </source>
</evidence>
<comment type="caution">
    <text evidence="3">The sequence shown here is derived from an EMBL/GenBank/DDBJ whole genome shotgun (WGS) entry which is preliminary data.</text>
</comment>
<feature type="transmembrane region" description="Helical" evidence="1">
    <location>
        <begin position="151"/>
        <end position="174"/>
    </location>
</feature>
<sequence>MAEPAGPLAFLYYEVALILQTFEVIVPVIMLASARPRRERLGVRGVLSIAGSGAAIFVACPLVFLAVTGGSVPVGGASYSLFSSIVILVSLVPLVMAIFEASAWQALFCVGAGYTIQNLASGTTEFVWLLIRQARGIPGSVTMQQAIATMDALIATIVTVVPLLLVYTISYFAFIRPARREGLGSIEDHGMAEVLLLVILVVITFDVLIKELSRTADFPMLFGLRAVHGTVCAFVLFVQSVMLRRRGLEIELSENRRIAAERERQYQLSRANIDAINVKCHDIRHQIHRAVAGSGVIDPEFLTSVEQEVAVYDSQAKTGNEALDTILTEKGLLCEREGISLSVIADGHALDALAPHEVYSFFGNALDNAIDAVRALDDSGQRSISLTVRRVGQLATIHVENYFAGDTSFSGGLPQTSKNDTSRHGFGTRSMREIVERHGGTLTFGQRDRTFTVDAMIPVP</sequence>